<dbReference type="Pfam" id="PF00717">
    <property type="entry name" value="Peptidase_S24"/>
    <property type="match status" value="1"/>
</dbReference>
<dbReference type="EMBL" id="CP114052">
    <property type="protein sequence ID" value="WAW14646.1"/>
    <property type="molecule type" value="Genomic_DNA"/>
</dbReference>
<dbReference type="Pfam" id="PF01381">
    <property type="entry name" value="HTH_3"/>
    <property type="match status" value="1"/>
</dbReference>
<keyword evidence="1" id="KW-0805">Transcription regulation</keyword>
<sequence>MEEIYKRIQKAMDMNNISQADLVELTGINKASISHYVTGRFKPKQNNIYRISKALNVDVTWLMGADVDVAGNKIIRNNLSNSLYKYFPVSISAGSLENIEGISDYEEVPLSDKILGKYAGSKSIILLKVSGESMNKYIPNKSYIVVDTSKKRVSDIKSKDIVVFSQNGEYSVKRFINDESNRRFIFKPESYDDTYTDIIVNYDDSEDLKLIGKVVKYIVDVD</sequence>
<keyword evidence="3" id="KW-0804">Transcription</keyword>
<dbReference type="PANTHER" id="PTHR40661">
    <property type="match status" value="1"/>
</dbReference>
<dbReference type="Gene3D" id="1.10.260.40">
    <property type="entry name" value="lambda repressor-like DNA-binding domains"/>
    <property type="match status" value="1"/>
</dbReference>
<dbReference type="RefSeq" id="WP_269311343.1">
    <property type="nucleotide sequence ID" value="NZ_CP114052.1"/>
</dbReference>
<dbReference type="SUPFAM" id="SSF47413">
    <property type="entry name" value="lambda repressor-like DNA-binding domains"/>
    <property type="match status" value="1"/>
</dbReference>
<dbReference type="Proteomes" id="UP001164187">
    <property type="component" value="Chromosome"/>
</dbReference>
<dbReference type="PANTHER" id="PTHR40661:SF1">
    <property type="entry name" value="HTH CRO_C1-TYPE DOMAIN-CONTAINING PROTEIN"/>
    <property type="match status" value="1"/>
</dbReference>
<dbReference type="PROSITE" id="PS50943">
    <property type="entry name" value="HTH_CROC1"/>
    <property type="match status" value="1"/>
</dbReference>
<protein>
    <submittedName>
        <fullName evidence="5">LexA family transcriptional regulator</fullName>
    </submittedName>
</protein>
<evidence type="ECO:0000313" key="6">
    <source>
        <dbReference type="Proteomes" id="UP001164187"/>
    </source>
</evidence>
<dbReference type="InterPro" id="IPR036286">
    <property type="entry name" value="LexA/Signal_pep-like_sf"/>
</dbReference>
<dbReference type="CDD" id="cd00093">
    <property type="entry name" value="HTH_XRE"/>
    <property type="match status" value="1"/>
</dbReference>
<dbReference type="CDD" id="cd06529">
    <property type="entry name" value="S24_LexA-like"/>
    <property type="match status" value="1"/>
</dbReference>
<proteinExistence type="predicted"/>
<dbReference type="SUPFAM" id="SSF51306">
    <property type="entry name" value="LexA/Signal peptidase"/>
    <property type="match status" value="1"/>
</dbReference>
<dbReference type="Gene3D" id="2.10.109.10">
    <property type="entry name" value="Umud Fragment, subunit A"/>
    <property type="match status" value="1"/>
</dbReference>
<dbReference type="InterPro" id="IPR001387">
    <property type="entry name" value="Cro/C1-type_HTH"/>
</dbReference>
<organism evidence="5 6">
    <name type="scientific">Peptostreptococcus equinus</name>
    <dbReference type="NCBI Taxonomy" id="3003601"/>
    <lineage>
        <taxon>Bacteria</taxon>
        <taxon>Bacillati</taxon>
        <taxon>Bacillota</taxon>
        <taxon>Clostridia</taxon>
        <taxon>Peptostreptococcales</taxon>
        <taxon>Peptostreptococcaceae</taxon>
        <taxon>Peptostreptococcus</taxon>
    </lineage>
</organism>
<evidence type="ECO:0000256" key="1">
    <source>
        <dbReference type="ARBA" id="ARBA00023015"/>
    </source>
</evidence>
<dbReference type="InterPro" id="IPR010982">
    <property type="entry name" value="Lambda_DNA-bd_dom_sf"/>
</dbReference>
<evidence type="ECO:0000256" key="3">
    <source>
        <dbReference type="ARBA" id="ARBA00023163"/>
    </source>
</evidence>
<dbReference type="SMART" id="SM00530">
    <property type="entry name" value="HTH_XRE"/>
    <property type="match status" value="1"/>
</dbReference>
<reference evidence="5" key="1">
    <citation type="submission" date="2022-12" db="EMBL/GenBank/DDBJ databases">
        <title>Peptostreptococcus.</title>
        <authorList>
            <person name="Lee S.H."/>
        </authorList>
    </citation>
    <scope>NUCLEOTIDE SEQUENCE</scope>
    <source>
        <strain evidence="5">CBA3647</strain>
    </source>
</reference>
<name>A0ABY7JP33_9FIRM</name>
<evidence type="ECO:0000259" key="4">
    <source>
        <dbReference type="PROSITE" id="PS50943"/>
    </source>
</evidence>
<keyword evidence="6" id="KW-1185">Reference proteome</keyword>
<evidence type="ECO:0000313" key="5">
    <source>
        <dbReference type="EMBL" id="WAW14646.1"/>
    </source>
</evidence>
<accession>A0ABY7JP33</accession>
<keyword evidence="2" id="KW-0238">DNA-binding</keyword>
<feature type="domain" description="HTH cro/C1-type" evidence="4">
    <location>
        <begin position="8"/>
        <end position="62"/>
    </location>
</feature>
<dbReference type="InterPro" id="IPR015927">
    <property type="entry name" value="Peptidase_S24_S26A/B/C"/>
</dbReference>
<gene>
    <name evidence="5" type="ORF">O0R46_08585</name>
</gene>
<dbReference type="InterPro" id="IPR039418">
    <property type="entry name" value="LexA-like"/>
</dbReference>
<evidence type="ECO:0000256" key="2">
    <source>
        <dbReference type="ARBA" id="ARBA00023125"/>
    </source>
</evidence>